<comment type="caution">
    <text evidence="2">The sequence shown here is derived from an EMBL/GenBank/DDBJ whole genome shotgun (WGS) entry which is preliminary data.</text>
</comment>
<reference evidence="2 3" key="1">
    <citation type="journal article" date="2017" name="Front. Microbiol.">
        <title>Comparative Genomic Analysis of the Class Epsilonproteobacteria and Proposed Reclassification to Epsilonbacteraeota (phyl. nov.).</title>
        <authorList>
            <person name="Waite D.W."/>
            <person name="Vanwonterghem I."/>
            <person name="Rinke C."/>
            <person name="Parks D.H."/>
            <person name="Zhang Y."/>
            <person name="Takai K."/>
            <person name="Sievert S.M."/>
            <person name="Simon J."/>
            <person name="Campbell B.J."/>
            <person name="Hanson T.E."/>
            <person name="Woyke T."/>
            <person name="Klotz M.G."/>
            <person name="Hugenholtz P."/>
        </authorList>
    </citation>
    <scope>NUCLEOTIDE SEQUENCE [LARGE SCALE GENOMIC DNA]</scope>
    <source>
        <strain evidence="2">UBA12443</strain>
    </source>
</reference>
<evidence type="ECO:0000313" key="3">
    <source>
        <dbReference type="Proteomes" id="UP000228859"/>
    </source>
</evidence>
<proteinExistence type="predicted"/>
<evidence type="ECO:0000259" key="1">
    <source>
        <dbReference type="Pfam" id="PF01592"/>
    </source>
</evidence>
<name>A0A2D3WJ88_9BACT</name>
<dbReference type="SUPFAM" id="SSF82649">
    <property type="entry name" value="SufE/NifU"/>
    <property type="match status" value="1"/>
</dbReference>
<organism evidence="2 3">
    <name type="scientific">Sulfuricurvum kujiense</name>
    <dbReference type="NCBI Taxonomy" id="148813"/>
    <lineage>
        <taxon>Bacteria</taxon>
        <taxon>Pseudomonadati</taxon>
        <taxon>Campylobacterota</taxon>
        <taxon>Epsilonproteobacteria</taxon>
        <taxon>Campylobacterales</taxon>
        <taxon>Sulfurimonadaceae</taxon>
        <taxon>Sulfuricurvum</taxon>
    </lineage>
</organism>
<dbReference type="CDD" id="cd06664">
    <property type="entry name" value="IscU_like"/>
    <property type="match status" value="1"/>
</dbReference>
<evidence type="ECO:0000313" key="2">
    <source>
        <dbReference type="EMBL" id="DAB38346.1"/>
    </source>
</evidence>
<dbReference type="AlphaFoldDB" id="A0A2D3WJ88"/>
<dbReference type="EMBL" id="DLUI01000091">
    <property type="protein sequence ID" value="DAB38346.1"/>
    <property type="molecule type" value="Genomic_DNA"/>
</dbReference>
<dbReference type="InterPro" id="IPR002871">
    <property type="entry name" value="NIF_FeS_clus_asmbl_NifU_N"/>
</dbReference>
<feature type="domain" description="NIF system FeS cluster assembly NifU N-terminal" evidence="1">
    <location>
        <begin position="6"/>
        <end position="115"/>
    </location>
</feature>
<dbReference type="GO" id="GO:0005506">
    <property type="term" value="F:iron ion binding"/>
    <property type="evidence" value="ECO:0007669"/>
    <property type="project" value="InterPro"/>
</dbReference>
<dbReference type="Pfam" id="PF01592">
    <property type="entry name" value="NifU_N"/>
    <property type="match status" value="1"/>
</dbReference>
<dbReference type="RefSeq" id="WP_294893739.1">
    <property type="nucleotide sequence ID" value="NZ_DLUI01000091.1"/>
</dbReference>
<dbReference type="GO" id="GO:0016226">
    <property type="term" value="P:iron-sulfur cluster assembly"/>
    <property type="evidence" value="ECO:0007669"/>
    <property type="project" value="InterPro"/>
</dbReference>
<dbReference type="Gene3D" id="3.90.1010.10">
    <property type="match status" value="1"/>
</dbReference>
<dbReference type="GO" id="GO:0051536">
    <property type="term" value="F:iron-sulfur cluster binding"/>
    <property type="evidence" value="ECO:0007669"/>
    <property type="project" value="InterPro"/>
</dbReference>
<accession>A0A2D3WJ88</accession>
<protein>
    <submittedName>
        <fullName evidence="2">Iron-sulfur cluster assembly scaffold protein</fullName>
    </submittedName>
</protein>
<dbReference type="Proteomes" id="UP000228859">
    <property type="component" value="Unassembled WGS sequence"/>
</dbReference>
<gene>
    <name evidence="2" type="ORF">CFH83_06405</name>
</gene>
<sequence>MENNLNQEIIEHLMHPHNYGPLENPTGVGVGHSEESGEFVIFYIQSEGDILHSVSYATNGCHDTVVLGSMFTEMIKGQSYEYARSAALKLRDKVALGPIKQQACAQMVLTAFEAAGINEAHRSEGKEEELHAIEIGMECEVQV</sequence>